<organism evidence="2">
    <name type="scientific">marine sediment metagenome</name>
    <dbReference type="NCBI Taxonomy" id="412755"/>
    <lineage>
        <taxon>unclassified sequences</taxon>
        <taxon>metagenomes</taxon>
        <taxon>ecological metagenomes</taxon>
    </lineage>
</organism>
<dbReference type="Pfam" id="PF18926">
    <property type="entry name" value="DUF5676"/>
    <property type="match status" value="1"/>
</dbReference>
<comment type="caution">
    <text evidence="2">The sequence shown here is derived from an EMBL/GenBank/DDBJ whole genome shotgun (WGS) entry which is preliminary data.</text>
</comment>
<proteinExistence type="predicted"/>
<accession>A0A0F9VD95</accession>
<keyword evidence="1" id="KW-0812">Transmembrane</keyword>
<dbReference type="EMBL" id="LAZR01000382">
    <property type="protein sequence ID" value="KKN71541.1"/>
    <property type="molecule type" value="Genomic_DNA"/>
</dbReference>
<reference evidence="2" key="1">
    <citation type="journal article" date="2015" name="Nature">
        <title>Complex archaea that bridge the gap between prokaryotes and eukaryotes.</title>
        <authorList>
            <person name="Spang A."/>
            <person name="Saw J.H."/>
            <person name="Jorgensen S.L."/>
            <person name="Zaremba-Niedzwiedzka K."/>
            <person name="Martijn J."/>
            <person name="Lind A.E."/>
            <person name="van Eijk R."/>
            <person name="Schleper C."/>
            <person name="Guy L."/>
            <person name="Ettema T.J."/>
        </authorList>
    </citation>
    <scope>NUCLEOTIDE SEQUENCE</scope>
</reference>
<dbReference type="AlphaFoldDB" id="A0A0F9VD95"/>
<dbReference type="InterPro" id="IPR044020">
    <property type="entry name" value="DUF5676"/>
</dbReference>
<gene>
    <name evidence="2" type="ORF">LCGC14_0420100</name>
</gene>
<sequence>MSDVETASSTKLKLRYGTPLPIQTVPRIPVIALGMSLGLFLAVTFSLCVGFDLLFPGQAMYESWLRLLPGFTWLSWPSFFLGLAESFGYGWYVALIFGPLYNFFVTRINQRR</sequence>
<protein>
    <submittedName>
        <fullName evidence="2">Uncharacterized protein</fullName>
    </submittedName>
</protein>
<evidence type="ECO:0000313" key="2">
    <source>
        <dbReference type="EMBL" id="KKN71541.1"/>
    </source>
</evidence>
<feature type="transmembrane region" description="Helical" evidence="1">
    <location>
        <begin position="89"/>
        <end position="108"/>
    </location>
</feature>
<keyword evidence="1" id="KW-1133">Transmembrane helix</keyword>
<evidence type="ECO:0000256" key="1">
    <source>
        <dbReference type="SAM" id="Phobius"/>
    </source>
</evidence>
<name>A0A0F9VD95_9ZZZZ</name>
<keyword evidence="1" id="KW-0472">Membrane</keyword>
<feature type="transmembrane region" description="Helical" evidence="1">
    <location>
        <begin position="30"/>
        <end position="55"/>
    </location>
</feature>